<dbReference type="Proteomes" id="UP000190102">
    <property type="component" value="Unassembled WGS sequence"/>
</dbReference>
<evidence type="ECO:0000313" key="10">
    <source>
        <dbReference type="Proteomes" id="UP000190102"/>
    </source>
</evidence>
<dbReference type="InterPro" id="IPR023057">
    <property type="entry name" value="GlnE"/>
</dbReference>
<name>A0A1T4K712_9BACT</name>
<dbReference type="InterPro" id="IPR043519">
    <property type="entry name" value="NT_sf"/>
</dbReference>
<keyword evidence="4" id="KW-0067">ATP-binding</keyword>
<dbReference type="GO" id="GO:0000820">
    <property type="term" value="P:regulation of glutamine family amino acid metabolic process"/>
    <property type="evidence" value="ECO:0007669"/>
    <property type="project" value="TreeGrafter"/>
</dbReference>
<dbReference type="SUPFAM" id="SSF81301">
    <property type="entry name" value="Nucleotidyltransferase"/>
    <property type="match status" value="2"/>
</dbReference>
<organism evidence="9 10">
    <name type="scientific">Trichlorobacter thiogenes</name>
    <dbReference type="NCBI Taxonomy" id="115783"/>
    <lineage>
        <taxon>Bacteria</taxon>
        <taxon>Pseudomonadati</taxon>
        <taxon>Thermodesulfobacteriota</taxon>
        <taxon>Desulfuromonadia</taxon>
        <taxon>Geobacterales</taxon>
        <taxon>Geobacteraceae</taxon>
        <taxon>Trichlorobacter</taxon>
    </lineage>
</organism>
<dbReference type="GO" id="GO:0016874">
    <property type="term" value="F:ligase activity"/>
    <property type="evidence" value="ECO:0007669"/>
    <property type="project" value="UniProtKB-KW"/>
</dbReference>
<keyword evidence="6" id="KW-0511">Multifunctional enzyme</keyword>
<accession>A0A1T4K712</accession>
<dbReference type="Pfam" id="PF08335">
    <property type="entry name" value="GlnD_UR_UTase"/>
    <property type="match status" value="2"/>
</dbReference>
<evidence type="ECO:0000256" key="2">
    <source>
        <dbReference type="ARBA" id="ARBA00022695"/>
    </source>
</evidence>
<protein>
    <submittedName>
        <fullName evidence="9">Glutamate-ammonia-ligase adenylyltransferase</fullName>
    </submittedName>
</protein>
<feature type="domain" description="Glutamate-ammonia ligase adenylyltransferase repeated" evidence="7">
    <location>
        <begin position="659"/>
        <end position="904"/>
    </location>
</feature>
<dbReference type="Gene3D" id="1.20.120.1510">
    <property type="match status" value="1"/>
</dbReference>
<evidence type="ECO:0000256" key="3">
    <source>
        <dbReference type="ARBA" id="ARBA00022741"/>
    </source>
</evidence>
<dbReference type="Gene3D" id="1.20.120.330">
    <property type="entry name" value="Nucleotidyltransferases domain 2"/>
    <property type="match status" value="2"/>
</dbReference>
<dbReference type="GO" id="GO:0005829">
    <property type="term" value="C:cytosol"/>
    <property type="evidence" value="ECO:0007669"/>
    <property type="project" value="TreeGrafter"/>
</dbReference>
<gene>
    <name evidence="9" type="ORF">SAMN02745119_00363</name>
</gene>
<dbReference type="AlphaFoldDB" id="A0A1T4K712"/>
<dbReference type="InterPro" id="IPR013546">
    <property type="entry name" value="PII_UdlTrfase/GS_AdlTrfase"/>
</dbReference>
<dbReference type="PANTHER" id="PTHR30621">
    <property type="entry name" value="GLUTAMINE SYNTHETASE ADENYLYLTRANSFERASE"/>
    <property type="match status" value="1"/>
</dbReference>
<evidence type="ECO:0000256" key="6">
    <source>
        <dbReference type="ARBA" id="ARBA00023268"/>
    </source>
</evidence>
<dbReference type="NCBIfam" id="NF008292">
    <property type="entry name" value="PRK11072.1"/>
    <property type="match status" value="1"/>
</dbReference>
<evidence type="ECO:0000256" key="5">
    <source>
        <dbReference type="ARBA" id="ARBA00022842"/>
    </source>
</evidence>
<keyword evidence="3" id="KW-0547">Nucleotide-binding</keyword>
<proteinExistence type="inferred from homology"/>
<dbReference type="FunFam" id="1.20.120.330:FF:000005">
    <property type="entry name" value="Bifunctional glutamine synthetase adenylyltransferase/adenylyl-removing enzyme"/>
    <property type="match status" value="1"/>
</dbReference>
<dbReference type="GO" id="GO:0008882">
    <property type="term" value="F:[glutamate-ammonia-ligase] adenylyltransferase activity"/>
    <property type="evidence" value="ECO:0007669"/>
    <property type="project" value="InterPro"/>
</dbReference>
<evidence type="ECO:0000259" key="7">
    <source>
        <dbReference type="Pfam" id="PF03710"/>
    </source>
</evidence>
<dbReference type="EMBL" id="FUWR01000001">
    <property type="protein sequence ID" value="SJZ38206.1"/>
    <property type="molecule type" value="Genomic_DNA"/>
</dbReference>
<evidence type="ECO:0000313" key="9">
    <source>
        <dbReference type="EMBL" id="SJZ38206.1"/>
    </source>
</evidence>
<dbReference type="Gene3D" id="3.30.460.10">
    <property type="entry name" value="Beta Polymerase, domain 2"/>
    <property type="match status" value="2"/>
</dbReference>
<keyword evidence="2 9" id="KW-0548">Nucleotidyltransferase</keyword>
<dbReference type="Pfam" id="PF03710">
    <property type="entry name" value="GlnE"/>
    <property type="match status" value="2"/>
</dbReference>
<dbReference type="SUPFAM" id="SSF81593">
    <property type="entry name" value="Nucleotidyltransferase substrate binding subunit/domain"/>
    <property type="match status" value="2"/>
</dbReference>
<evidence type="ECO:0000256" key="1">
    <source>
        <dbReference type="ARBA" id="ARBA00022679"/>
    </source>
</evidence>
<feature type="domain" description="Glutamate-ammonia ligase adenylyltransferase repeated" evidence="7">
    <location>
        <begin position="119"/>
        <end position="378"/>
    </location>
</feature>
<dbReference type="InterPro" id="IPR005190">
    <property type="entry name" value="GlnE_rpt_dom"/>
</dbReference>
<dbReference type="GO" id="GO:0005524">
    <property type="term" value="F:ATP binding"/>
    <property type="evidence" value="ECO:0007669"/>
    <property type="project" value="UniProtKB-KW"/>
</dbReference>
<keyword evidence="1 9" id="KW-0808">Transferase</keyword>
<dbReference type="PANTHER" id="PTHR30621:SF0">
    <property type="entry name" value="BIFUNCTIONAL GLUTAMINE SYNTHETASE ADENYLYLTRANSFERASE_ADENYLYL-REMOVING ENZYME"/>
    <property type="match status" value="1"/>
</dbReference>
<evidence type="ECO:0000259" key="8">
    <source>
        <dbReference type="Pfam" id="PF08335"/>
    </source>
</evidence>
<feature type="domain" description="PII-uridylyltransferase/Glutamine-synthetase adenylyltransferase" evidence="8">
    <location>
        <begin position="933"/>
        <end position="1071"/>
    </location>
</feature>
<sequence>MVWPRVTTKRSWQPWLLSDMPGTRFDHNFSWIMALEDEPSRDQELIRLLEQSGFAYGARSATNLLLMAGLFSAETLLKIALAALHTPSPDMALNGFERLVGILDRSHLMTVIANRRRLSQCMFLCGASPFLTNLIFKEPSFFSRLFADNELDQSRTRAELLAALRRNTPDHADLQSLMKVLRCFKRFEILRIAARDLNGLAPLEEVTRELSDLAAATLQVAYETCHHLLTQEYGKPLKQTDDGPRTAVMTILGMGKFGGRELNFSSDIDIIFFYETDNGETAGIDDDRGGRKGVISLHAFFNKLAEQVTKAMNQVTEDGFVFRVDVGLRPEGKSGDMAVSLRSAEIYYESWGQSWERTAMLKARPVAGSRELGEQLLQTLIPFVYRKYLDYTLIEDMKLMKQRIDASLTRNREGEINLKLGRGGIREIEFFIQALQLVYAGKMPRLRERNSLIALELLAEAKLISDDDRQQLSDAYRFLRTVEHRIQVVQERQTHSLPTKEDELLALARRSGFLRDNGLQRFKETLEQHRQRVAAIFGSLFHSRDEQLQQQQARPEILYLLDTKAEPDLVKDMLAERRLEDVDRAFDNLALLRSGPIKGNVTERNRRIHAQIAPPFLQALLDAPDPDMALAHTERFLSAISGRSSCYALLAENHDALRLLATLFGTSAFLSKILISHPELLESMVAHTYASMVKPREVMDEELTGLLLQAEDFEERLDVLRRYRNEEFLRIGLNDIHGHLGQGAIASQLSCLAEVCLEEAYRLATTELARFGRPRYQDNSQFHSASLAIVGMGKLGGEELNYHSDLDIIFIYDHQGTTDGEKQISNHEYFAKLAQKLISILSTATREGYVYKLDTRLRPSGNAGPLVTSLESFLTYHRTEAQVWERQAMAKARVVLGEPVLRSSIDAVIRQTVYGASLGEEGRQEIHRLRMRMENEIAKETAGSYNIKTGRGGMVDVEFIAQYLQLRYGQRYPELRTQNTVVALKEVQILDIITEQQADILIAGYKFLRKLENRLRLLHDHSINDLAGDQRYLDKLARRLAYDPQLRHPGEALLKDYEATTEGIRDVFERILGELAEEHVIKENTP</sequence>
<dbReference type="STRING" id="115783.SAMN02745119_00363"/>
<keyword evidence="5" id="KW-0460">Magnesium</keyword>
<dbReference type="HAMAP" id="MF_00802">
    <property type="entry name" value="GlnE"/>
    <property type="match status" value="1"/>
</dbReference>
<dbReference type="CDD" id="cd05401">
    <property type="entry name" value="NT_GlnE_GlnD_like"/>
    <property type="match status" value="2"/>
</dbReference>
<reference evidence="10" key="1">
    <citation type="submission" date="2017-02" db="EMBL/GenBank/DDBJ databases">
        <authorList>
            <person name="Varghese N."/>
            <person name="Submissions S."/>
        </authorList>
    </citation>
    <scope>NUCLEOTIDE SEQUENCE [LARGE SCALE GENOMIC DNA]</scope>
    <source>
        <strain evidence="10">ATCC BAA-34</strain>
    </source>
</reference>
<evidence type="ECO:0000256" key="4">
    <source>
        <dbReference type="ARBA" id="ARBA00022840"/>
    </source>
</evidence>
<keyword evidence="9" id="KW-0436">Ligase</keyword>
<feature type="domain" description="PII-uridylyltransferase/Glutamine-synthetase adenylyltransferase" evidence="8">
    <location>
        <begin position="400"/>
        <end position="541"/>
    </location>
</feature>
<keyword evidence="10" id="KW-1185">Reference proteome</keyword>